<dbReference type="AlphaFoldDB" id="A0AAV4D1U1"/>
<organism evidence="9 10">
    <name type="scientific">Plakobranchus ocellatus</name>
    <dbReference type="NCBI Taxonomy" id="259542"/>
    <lineage>
        <taxon>Eukaryota</taxon>
        <taxon>Metazoa</taxon>
        <taxon>Spiralia</taxon>
        <taxon>Lophotrochozoa</taxon>
        <taxon>Mollusca</taxon>
        <taxon>Gastropoda</taxon>
        <taxon>Heterobranchia</taxon>
        <taxon>Euthyneura</taxon>
        <taxon>Panpulmonata</taxon>
        <taxon>Sacoglossa</taxon>
        <taxon>Placobranchoidea</taxon>
        <taxon>Plakobranchidae</taxon>
        <taxon>Plakobranchus</taxon>
    </lineage>
</organism>
<evidence type="ECO:0000313" key="10">
    <source>
        <dbReference type="Proteomes" id="UP000735302"/>
    </source>
</evidence>
<keyword evidence="5" id="KW-0010">Activator</keyword>
<evidence type="ECO:0000256" key="2">
    <source>
        <dbReference type="ARBA" id="ARBA00007864"/>
    </source>
</evidence>
<evidence type="ECO:0000313" key="9">
    <source>
        <dbReference type="EMBL" id="GFO38061.1"/>
    </source>
</evidence>
<keyword evidence="10" id="KW-1185">Reference proteome</keyword>
<evidence type="ECO:0000256" key="5">
    <source>
        <dbReference type="ARBA" id="ARBA00023159"/>
    </source>
</evidence>
<gene>
    <name evidence="9" type="ORF">PoB_006456600</name>
</gene>
<dbReference type="Pfam" id="PF11277">
    <property type="entry name" value="Med24_N"/>
    <property type="match status" value="1"/>
</dbReference>
<proteinExistence type="inferred from homology"/>
<sequence>MLENITFTIVSQDQDDVEPQPAKLRKMSEPQLTLSLEEFNLDAIADKEDGEGLPLYDTKEPLSKALANLFTMMSTILTANKLTPRTWFIFSFLKEAIKCGGQHTRFILQFMPHNMVRNNWNLNHILFALLFLVQ</sequence>
<keyword evidence="6" id="KW-0804">Transcription</keyword>
<dbReference type="InterPro" id="IPR021429">
    <property type="entry name" value="Mediator_Med24"/>
</dbReference>
<dbReference type="Proteomes" id="UP000735302">
    <property type="component" value="Unassembled WGS sequence"/>
</dbReference>
<name>A0AAV4D1U1_9GAST</name>
<evidence type="ECO:0000256" key="1">
    <source>
        <dbReference type="ARBA" id="ARBA00004123"/>
    </source>
</evidence>
<protein>
    <recommendedName>
        <fullName evidence="3">Mediator of RNA polymerase II transcription subunit 24</fullName>
    </recommendedName>
    <alternativeName>
        <fullName evidence="8">Mediator complex subunit 24</fullName>
    </alternativeName>
</protein>
<keyword evidence="4" id="KW-0805">Transcription regulation</keyword>
<dbReference type="GO" id="GO:0016592">
    <property type="term" value="C:mediator complex"/>
    <property type="evidence" value="ECO:0007669"/>
    <property type="project" value="InterPro"/>
</dbReference>
<evidence type="ECO:0000256" key="3">
    <source>
        <dbReference type="ARBA" id="ARBA00019693"/>
    </source>
</evidence>
<evidence type="ECO:0000256" key="6">
    <source>
        <dbReference type="ARBA" id="ARBA00023163"/>
    </source>
</evidence>
<evidence type="ECO:0000256" key="4">
    <source>
        <dbReference type="ARBA" id="ARBA00023015"/>
    </source>
</evidence>
<dbReference type="PANTHER" id="PTHR12898:SF1">
    <property type="entry name" value="MEDIATOR OF RNA POLYMERASE II TRANSCRIPTION SUBUNIT 24"/>
    <property type="match status" value="1"/>
</dbReference>
<dbReference type="EMBL" id="BLXT01007308">
    <property type="protein sequence ID" value="GFO38061.1"/>
    <property type="molecule type" value="Genomic_DNA"/>
</dbReference>
<reference evidence="9 10" key="1">
    <citation type="journal article" date="2021" name="Elife">
        <title>Chloroplast acquisition without the gene transfer in kleptoplastic sea slugs, Plakobranchus ocellatus.</title>
        <authorList>
            <person name="Maeda T."/>
            <person name="Takahashi S."/>
            <person name="Yoshida T."/>
            <person name="Shimamura S."/>
            <person name="Takaki Y."/>
            <person name="Nagai Y."/>
            <person name="Toyoda A."/>
            <person name="Suzuki Y."/>
            <person name="Arimoto A."/>
            <person name="Ishii H."/>
            <person name="Satoh N."/>
            <person name="Nishiyama T."/>
            <person name="Hasebe M."/>
            <person name="Maruyama T."/>
            <person name="Minagawa J."/>
            <person name="Obokata J."/>
            <person name="Shigenobu S."/>
        </authorList>
    </citation>
    <scope>NUCLEOTIDE SEQUENCE [LARGE SCALE GENOMIC DNA]</scope>
</reference>
<dbReference type="GO" id="GO:0060261">
    <property type="term" value="P:positive regulation of transcription initiation by RNA polymerase II"/>
    <property type="evidence" value="ECO:0007669"/>
    <property type="project" value="TreeGrafter"/>
</dbReference>
<keyword evidence="7" id="KW-0539">Nucleus</keyword>
<dbReference type="GO" id="GO:0003712">
    <property type="term" value="F:transcription coregulator activity"/>
    <property type="evidence" value="ECO:0007669"/>
    <property type="project" value="TreeGrafter"/>
</dbReference>
<comment type="similarity">
    <text evidence="2">Belongs to the Mediator complex subunit 24 family.</text>
</comment>
<accession>A0AAV4D1U1</accession>
<comment type="caution">
    <text evidence="9">The sequence shown here is derived from an EMBL/GenBank/DDBJ whole genome shotgun (WGS) entry which is preliminary data.</text>
</comment>
<comment type="subcellular location">
    <subcellularLocation>
        <location evidence="1">Nucleus</location>
    </subcellularLocation>
</comment>
<evidence type="ECO:0000256" key="7">
    <source>
        <dbReference type="ARBA" id="ARBA00023242"/>
    </source>
</evidence>
<evidence type="ECO:0000256" key="8">
    <source>
        <dbReference type="ARBA" id="ARBA00031960"/>
    </source>
</evidence>
<dbReference type="PANTHER" id="PTHR12898">
    <property type="entry name" value="MEDIATOR OF RNA POLYMERASE II TRANSCRIPTION SUBUNIT 24"/>
    <property type="match status" value="1"/>
</dbReference>